<dbReference type="InterPro" id="IPR035973">
    <property type="entry name" value="Cyt_c_oxidase_su3-like_sf"/>
</dbReference>
<accession>A0A3D8VEU3</accession>
<dbReference type="Proteomes" id="UP000256829">
    <property type="component" value="Unassembled WGS sequence"/>
</dbReference>
<evidence type="ECO:0000256" key="10">
    <source>
        <dbReference type="RuleBase" id="RU003376"/>
    </source>
</evidence>
<evidence type="ECO:0000256" key="8">
    <source>
        <dbReference type="ARBA" id="ARBA00031400"/>
    </source>
</evidence>
<dbReference type="EMBL" id="QTJR01000004">
    <property type="protein sequence ID" value="RDY67924.1"/>
    <property type="molecule type" value="Genomic_DNA"/>
</dbReference>
<organism evidence="11 12">
    <name type="scientific">Lysobacter soli</name>
    <dbReference type="NCBI Taxonomy" id="453783"/>
    <lineage>
        <taxon>Bacteria</taxon>
        <taxon>Pseudomonadati</taxon>
        <taxon>Pseudomonadota</taxon>
        <taxon>Gammaproteobacteria</taxon>
        <taxon>Lysobacterales</taxon>
        <taxon>Lysobacteraceae</taxon>
        <taxon>Lysobacter</taxon>
    </lineage>
</organism>
<protein>
    <recommendedName>
        <fullName evidence="3">cytochrome-c oxidase</fullName>
        <ecNumber evidence="3">7.1.1.9</ecNumber>
    </recommendedName>
    <alternativeName>
        <fullName evidence="8">Cytochrome aa3 subunit 3</fullName>
    </alternativeName>
    <alternativeName>
        <fullName evidence="9">Cytochrome c oxidase polypeptide III</fullName>
    </alternativeName>
</protein>
<dbReference type="FunFam" id="1.20.120.80:FF:000003">
    <property type="entry name" value="Cytochrome c oxidase subunit 3"/>
    <property type="match status" value="1"/>
</dbReference>
<dbReference type="Gene3D" id="1.20.120.80">
    <property type="entry name" value="Cytochrome c oxidase, subunit III, four-helix bundle"/>
    <property type="match status" value="1"/>
</dbReference>
<keyword evidence="12" id="KW-1185">Reference proteome</keyword>
<comment type="caution">
    <text evidence="11">The sequence shown here is derived from an EMBL/GenBank/DDBJ whole genome shotgun (WGS) entry which is preliminary data.</text>
</comment>
<keyword evidence="6" id="KW-1133">Transmembrane helix</keyword>
<dbReference type="PANTHER" id="PTHR11403:SF7">
    <property type="entry name" value="CYTOCHROME C OXIDASE SUBUNIT 3"/>
    <property type="match status" value="1"/>
</dbReference>
<comment type="similarity">
    <text evidence="2 10">Belongs to the cytochrome c oxidase subunit 3 family.</text>
</comment>
<keyword evidence="4 10" id="KW-0812">Transmembrane</keyword>
<evidence type="ECO:0000256" key="6">
    <source>
        <dbReference type="ARBA" id="ARBA00022989"/>
    </source>
</evidence>
<sequence length="292" mass="32735">MAQSHSPDANTYFVPHSSRWPFLGSIALFATMLGIASWFNEVSWGKTMFFVGIALMIGVLFGWFSDVVRESVRGNYNKQVDTSFRMGMIWFIFSEVMFFGAFFGALFYARQYAMPWLGGEGDGVMTNSLLWPGFSAAWPSNGPGDVGGVYQTIPAWGLPLLNTMILLTSGITVTVAHHALKAGHRKQLLVFLGLTVLLGALFLYFQAEEYIHAYTELNLTLGSGIYGSTFFMLTGFHGAHVTLGTIMLAVIWFRCLKGHFTKDNHFAFEAVAWYWHFVDVVWLGLFLFVYVL</sequence>
<dbReference type="InterPro" id="IPR013833">
    <property type="entry name" value="Cyt_c_oxidase_su3_a-hlx"/>
</dbReference>
<evidence type="ECO:0000256" key="4">
    <source>
        <dbReference type="ARBA" id="ARBA00022692"/>
    </source>
</evidence>
<dbReference type="GO" id="GO:0005886">
    <property type="term" value="C:plasma membrane"/>
    <property type="evidence" value="ECO:0007669"/>
    <property type="project" value="UniProtKB-SubCell"/>
</dbReference>
<gene>
    <name evidence="11" type="ORF">DX912_08485</name>
</gene>
<dbReference type="Pfam" id="PF00510">
    <property type="entry name" value="COX3"/>
    <property type="match status" value="1"/>
</dbReference>
<proteinExistence type="inferred from homology"/>
<evidence type="ECO:0000256" key="1">
    <source>
        <dbReference type="ARBA" id="ARBA00004141"/>
    </source>
</evidence>
<evidence type="ECO:0000256" key="9">
    <source>
        <dbReference type="ARBA" id="ARBA00031625"/>
    </source>
</evidence>
<dbReference type="GO" id="GO:0019646">
    <property type="term" value="P:aerobic electron transport chain"/>
    <property type="evidence" value="ECO:0007669"/>
    <property type="project" value="InterPro"/>
</dbReference>
<evidence type="ECO:0000313" key="11">
    <source>
        <dbReference type="EMBL" id="RDY67924.1"/>
    </source>
</evidence>
<dbReference type="InterPro" id="IPR000298">
    <property type="entry name" value="Cyt_c_oxidase-like_su3"/>
</dbReference>
<dbReference type="OrthoDB" id="9810850at2"/>
<dbReference type="AlphaFoldDB" id="A0A3D8VEU3"/>
<comment type="subcellular location">
    <subcellularLocation>
        <location evidence="10">Cell membrane</location>
        <topology evidence="10">Multi-pass membrane protein</topology>
    </subcellularLocation>
    <subcellularLocation>
        <location evidence="1">Membrane</location>
        <topology evidence="1">Multi-pass membrane protein</topology>
    </subcellularLocation>
</comment>
<dbReference type="Gene3D" id="1.10.287.70">
    <property type="match status" value="1"/>
</dbReference>
<dbReference type="PROSITE" id="PS50253">
    <property type="entry name" value="COX3"/>
    <property type="match status" value="1"/>
</dbReference>
<evidence type="ECO:0000256" key="3">
    <source>
        <dbReference type="ARBA" id="ARBA00012949"/>
    </source>
</evidence>
<dbReference type="CDD" id="cd01665">
    <property type="entry name" value="Cyt_c_Oxidase_III"/>
    <property type="match status" value="1"/>
</dbReference>
<evidence type="ECO:0000313" key="12">
    <source>
        <dbReference type="Proteomes" id="UP000256829"/>
    </source>
</evidence>
<dbReference type="GO" id="GO:0004129">
    <property type="term" value="F:cytochrome-c oxidase activity"/>
    <property type="evidence" value="ECO:0007669"/>
    <property type="project" value="UniProtKB-EC"/>
</dbReference>
<dbReference type="RefSeq" id="WP_115842046.1">
    <property type="nucleotide sequence ID" value="NZ_CP046603.1"/>
</dbReference>
<reference evidence="11 12" key="1">
    <citation type="submission" date="2018-08" db="EMBL/GenBank/DDBJ databases">
        <title>Lysobacter soli KCTC 22011, whole genome shotgun sequence.</title>
        <authorList>
            <person name="Zhang X."/>
            <person name="Feng G."/>
            <person name="Zhu H."/>
        </authorList>
    </citation>
    <scope>NUCLEOTIDE SEQUENCE [LARGE SCALE GENOMIC DNA]</scope>
    <source>
        <strain evidence="11 12">KCTC 22011</strain>
    </source>
</reference>
<dbReference type="EC" id="7.1.1.9" evidence="3"/>
<keyword evidence="7" id="KW-0472">Membrane</keyword>
<evidence type="ECO:0000256" key="5">
    <source>
        <dbReference type="ARBA" id="ARBA00022967"/>
    </source>
</evidence>
<dbReference type="InterPro" id="IPR033945">
    <property type="entry name" value="Cyt_c_oxase_su3_dom"/>
</dbReference>
<evidence type="ECO:0000256" key="7">
    <source>
        <dbReference type="ARBA" id="ARBA00023136"/>
    </source>
</evidence>
<keyword evidence="5" id="KW-1278">Translocase</keyword>
<evidence type="ECO:0000256" key="2">
    <source>
        <dbReference type="ARBA" id="ARBA00010581"/>
    </source>
</evidence>
<dbReference type="SUPFAM" id="SSF81452">
    <property type="entry name" value="Cytochrome c oxidase subunit III-like"/>
    <property type="match status" value="1"/>
</dbReference>
<name>A0A3D8VEU3_9GAMM</name>
<dbReference type="PANTHER" id="PTHR11403">
    <property type="entry name" value="CYTOCHROME C OXIDASE SUBUNIT III"/>
    <property type="match status" value="1"/>
</dbReference>
<dbReference type="InterPro" id="IPR024791">
    <property type="entry name" value="Cyt_c/ubiquinol_Oxase_su3"/>
</dbReference>